<evidence type="ECO:0000256" key="1">
    <source>
        <dbReference type="SAM" id="Coils"/>
    </source>
</evidence>
<protein>
    <submittedName>
        <fullName evidence="3">Uncharacterized protein</fullName>
    </submittedName>
</protein>
<accession>A0A1Q9CDF0</accession>
<dbReference type="Proteomes" id="UP000186817">
    <property type="component" value="Unassembled WGS sequence"/>
</dbReference>
<dbReference type="Gene3D" id="3.30.420.10">
    <property type="entry name" value="Ribonuclease H-like superfamily/Ribonuclease H"/>
    <property type="match status" value="1"/>
</dbReference>
<dbReference type="GO" id="GO:0003676">
    <property type="term" value="F:nucleic acid binding"/>
    <property type="evidence" value="ECO:0007669"/>
    <property type="project" value="InterPro"/>
</dbReference>
<feature type="coiled-coil region" evidence="1">
    <location>
        <begin position="1010"/>
        <end position="1072"/>
    </location>
</feature>
<feature type="compositionally biased region" description="Basic and acidic residues" evidence="2">
    <location>
        <begin position="19"/>
        <end position="33"/>
    </location>
</feature>
<name>A0A1Q9CDF0_SYMMI</name>
<evidence type="ECO:0000313" key="4">
    <source>
        <dbReference type="Proteomes" id="UP000186817"/>
    </source>
</evidence>
<keyword evidence="1" id="KW-0175">Coiled coil</keyword>
<evidence type="ECO:0000256" key="2">
    <source>
        <dbReference type="SAM" id="MobiDB-lite"/>
    </source>
</evidence>
<comment type="caution">
    <text evidence="3">The sequence shown here is derived from an EMBL/GenBank/DDBJ whole genome shotgun (WGS) entry which is preliminary data.</text>
</comment>
<dbReference type="SUPFAM" id="SSF53098">
    <property type="entry name" value="Ribonuclease H-like"/>
    <property type="match status" value="1"/>
</dbReference>
<sequence>MTLLAGGIAQIQAVMLKQMQEKNRGKDEDKSPETVKPGTTSLPALADVNPQTSSVDIMDWLEVITSTMQDLSGGSTVWWAKVRLLANKSYSQWTSASPVEKLNILPPKDDELESGRWSRVNSRASSMIMMALSDAVRQEMVQRRSTGSATSLIFRLLCLYQPGGQQEKVTILQSLQQPEPEVTAAKAAKSLRAWARWLKRCRELGVSAPDPSLLARGLSTITKAVLEKEPEANFRTSLARSHLSVDTTPSFESVEKYYHHLLAECESLAVSTSSMTTQGSAGQNYVIFPWCLLHHLLQGDAGGCGEDVAIDVGHILKKGCCFGGGFEEKLREVEVKLRAASAVEQASLNGLLDSGASHPMRSATTEEYEAGHPVAVTLAGEDVKVLKQYAKGTVLIQSEEGQTVQPIIPLGSVIEDLGCSLHWKRGSLQLLHPQRGVMKVKLINNCPEINAKDAHALIKELETKHLASLSDQVESLSARLEVMRKEEKKTWFELMDDYIKTGSQATLLKVVLTCPFTSDLPEDVQAMLAEGFEVDQGKQYLKWLPLTRRKRKALMTHDRWVVLLRSEENKGNDDLVDVIPKGGKIVLEATGYKHSRCKHPTLFTMSLDLAGPFRTKGRDMDRDDYKYVMVAAYRCPREYMSAMSIPEVDRELYVPSDEEEDDELFVAEDKEIDSSPSGEESDEKVIDGATVPTLDDEVEELQKPVDLTTIYVTRPLTGRKSSEVLLAARDILLQLRQTGLYVSTIHTDRAREFSSKIFQAWTKENQLKHTRTAGGDPAGNSTAELGIKWAKNRIRSLLKGAKDQPWMFPKGIFYCVKMEEEIEFISRKLYEEENYSFDEVLALYDKLEALGDTDLRNNFKEYPNTTRYLASFGRKHAGGRTFSAFGIARNATLGLHRDSHNYKRSMSVVLPLSSFQGGGLWLQNEEVQEEKQVSRTLPSGRTVNGELVELEKGNPLEFRPNIWHEVQPWEGDRVVFLMYTPRASKLSREHAQQLEDCGFVIDYDSLGMVEEEEEDEFENAEDAVAKLHTIRMHHSPDPLTAFVEVEEEKFFVDKEERNMMRSVAKLRKAEVQYTPNIEDLREVLDKEQKSLEVTHNVSLKDVKKNLPKWVESARKEYHNLKDNKRAFVVKKYSELPPGCRVVPCKGDYTVKPDKPPMKYRRKTRFVACGNHVPEEETCFDLFAAGLDASSLRSMLAFTAGRSWITATTDIRQAFVLAPWLGQAVALSPRSIAYELGIAEPGDYWLVQMSIYVEACAVERRVEGKEIELKLEQLVSDDQVWKIVRADNSSPEALGYLMVYIDDLLVTGLEQPATSLLKWVEAKWECDPPSFLDYGKPLRFLGLELHKIEEGYEISQEGFIKELLRSHNHQGGKSKTQGPRDTLLLSDEEEQALINSTSPNLEGREAEVKEAQRRVGEMLWLSSRSRPDVM</sequence>
<gene>
    <name evidence="3" type="ORF">AK812_SmicGene38569</name>
</gene>
<dbReference type="InterPro" id="IPR036397">
    <property type="entry name" value="RNaseH_sf"/>
</dbReference>
<evidence type="ECO:0000313" key="3">
    <source>
        <dbReference type="EMBL" id="OLP80948.1"/>
    </source>
</evidence>
<dbReference type="InterPro" id="IPR012337">
    <property type="entry name" value="RNaseH-like_sf"/>
</dbReference>
<reference evidence="3 4" key="1">
    <citation type="submission" date="2016-02" db="EMBL/GenBank/DDBJ databases">
        <title>Genome analysis of coral dinoflagellate symbionts highlights evolutionary adaptations to a symbiotic lifestyle.</title>
        <authorList>
            <person name="Aranda M."/>
            <person name="Li Y."/>
            <person name="Liew Y.J."/>
            <person name="Baumgarten S."/>
            <person name="Simakov O."/>
            <person name="Wilson M."/>
            <person name="Piel J."/>
            <person name="Ashoor H."/>
            <person name="Bougouffa S."/>
            <person name="Bajic V.B."/>
            <person name="Ryu T."/>
            <person name="Ravasi T."/>
            <person name="Bayer T."/>
            <person name="Micklem G."/>
            <person name="Kim H."/>
            <person name="Bhak J."/>
            <person name="Lajeunesse T.C."/>
            <person name="Voolstra C.R."/>
        </authorList>
    </citation>
    <scope>NUCLEOTIDE SEQUENCE [LARGE SCALE GENOMIC DNA]</scope>
    <source>
        <strain evidence="3 4">CCMP2467</strain>
    </source>
</reference>
<proteinExistence type="predicted"/>
<dbReference type="GO" id="GO:0015074">
    <property type="term" value="P:DNA integration"/>
    <property type="evidence" value="ECO:0007669"/>
    <property type="project" value="InterPro"/>
</dbReference>
<feature type="region of interest" description="Disordered" evidence="2">
    <location>
        <begin position="19"/>
        <end position="48"/>
    </location>
</feature>
<organism evidence="3 4">
    <name type="scientific">Symbiodinium microadriaticum</name>
    <name type="common">Dinoflagellate</name>
    <name type="synonym">Zooxanthella microadriatica</name>
    <dbReference type="NCBI Taxonomy" id="2951"/>
    <lineage>
        <taxon>Eukaryota</taxon>
        <taxon>Sar</taxon>
        <taxon>Alveolata</taxon>
        <taxon>Dinophyceae</taxon>
        <taxon>Suessiales</taxon>
        <taxon>Symbiodiniaceae</taxon>
        <taxon>Symbiodinium</taxon>
    </lineage>
</organism>
<dbReference type="OrthoDB" id="411538at2759"/>
<keyword evidence="4" id="KW-1185">Reference proteome</keyword>
<dbReference type="EMBL" id="LSRX01001329">
    <property type="protein sequence ID" value="OLP80948.1"/>
    <property type="molecule type" value="Genomic_DNA"/>
</dbReference>
<dbReference type="InterPro" id="IPR001584">
    <property type="entry name" value="Integrase_cat-core"/>
</dbReference>
<dbReference type="PROSITE" id="PS50994">
    <property type="entry name" value="INTEGRASE"/>
    <property type="match status" value="1"/>
</dbReference>